<keyword evidence="3" id="KW-1185">Reference proteome</keyword>
<name>A0A8T0UFA1_PANVG</name>
<evidence type="ECO:0000313" key="2">
    <source>
        <dbReference type="EMBL" id="KAG2621280.1"/>
    </source>
</evidence>
<gene>
    <name evidence="2" type="ORF">PVAP13_3NG247263</name>
</gene>
<reference evidence="2" key="1">
    <citation type="submission" date="2020-05" db="EMBL/GenBank/DDBJ databases">
        <title>WGS assembly of Panicum virgatum.</title>
        <authorList>
            <person name="Lovell J.T."/>
            <person name="Jenkins J."/>
            <person name="Shu S."/>
            <person name="Juenger T.E."/>
            <person name="Schmutz J."/>
        </authorList>
    </citation>
    <scope>NUCLEOTIDE SEQUENCE</scope>
    <source>
        <strain evidence="2">AP13</strain>
    </source>
</reference>
<dbReference type="Proteomes" id="UP000823388">
    <property type="component" value="Chromosome 3N"/>
</dbReference>
<protein>
    <submittedName>
        <fullName evidence="2">Uncharacterized protein</fullName>
    </submittedName>
</protein>
<evidence type="ECO:0000256" key="1">
    <source>
        <dbReference type="SAM" id="MobiDB-lite"/>
    </source>
</evidence>
<evidence type="ECO:0000313" key="3">
    <source>
        <dbReference type="Proteomes" id="UP000823388"/>
    </source>
</evidence>
<organism evidence="2 3">
    <name type="scientific">Panicum virgatum</name>
    <name type="common">Blackwell switchgrass</name>
    <dbReference type="NCBI Taxonomy" id="38727"/>
    <lineage>
        <taxon>Eukaryota</taxon>
        <taxon>Viridiplantae</taxon>
        <taxon>Streptophyta</taxon>
        <taxon>Embryophyta</taxon>
        <taxon>Tracheophyta</taxon>
        <taxon>Spermatophyta</taxon>
        <taxon>Magnoliopsida</taxon>
        <taxon>Liliopsida</taxon>
        <taxon>Poales</taxon>
        <taxon>Poaceae</taxon>
        <taxon>PACMAD clade</taxon>
        <taxon>Panicoideae</taxon>
        <taxon>Panicodae</taxon>
        <taxon>Paniceae</taxon>
        <taxon>Panicinae</taxon>
        <taxon>Panicum</taxon>
        <taxon>Panicum sect. Hiantes</taxon>
    </lineage>
</organism>
<proteinExistence type="predicted"/>
<feature type="region of interest" description="Disordered" evidence="1">
    <location>
        <begin position="1"/>
        <end position="32"/>
    </location>
</feature>
<sequence>MFSSSAGKDASNPFIRQRPLVARDPSESSVPPPPWASDCIYPIVPECLKQSTALEFSCTLDLIFLLCWTIWTCRNDVIFQHQLVSLLSCRVKFKIELTAFAPCEAKQ</sequence>
<comment type="caution">
    <text evidence="2">The sequence shown here is derived from an EMBL/GenBank/DDBJ whole genome shotgun (WGS) entry which is preliminary data.</text>
</comment>
<dbReference type="EMBL" id="CM029042">
    <property type="protein sequence ID" value="KAG2621280.1"/>
    <property type="molecule type" value="Genomic_DNA"/>
</dbReference>
<accession>A0A8T0UFA1</accession>
<dbReference type="AlphaFoldDB" id="A0A8T0UFA1"/>